<dbReference type="InterPro" id="IPR029062">
    <property type="entry name" value="Class_I_gatase-like"/>
</dbReference>
<evidence type="ECO:0000256" key="3">
    <source>
        <dbReference type="ARBA" id="ARBA00023163"/>
    </source>
</evidence>
<dbReference type="InterPro" id="IPR009057">
    <property type="entry name" value="Homeodomain-like_sf"/>
</dbReference>
<dbReference type="PROSITE" id="PS01124">
    <property type="entry name" value="HTH_ARAC_FAMILY_2"/>
    <property type="match status" value="1"/>
</dbReference>
<dbReference type="InterPro" id="IPR018060">
    <property type="entry name" value="HTH_AraC"/>
</dbReference>
<evidence type="ECO:0000313" key="6">
    <source>
        <dbReference type="Proteomes" id="UP000182248"/>
    </source>
</evidence>
<dbReference type="SUPFAM" id="SSF46689">
    <property type="entry name" value="Homeodomain-like"/>
    <property type="match status" value="2"/>
</dbReference>
<feature type="domain" description="HTH araC/xylS-type" evidence="4">
    <location>
        <begin position="262"/>
        <end position="360"/>
    </location>
</feature>
<dbReference type="SUPFAM" id="SSF52317">
    <property type="entry name" value="Class I glutamine amidotransferase-like"/>
    <property type="match status" value="1"/>
</dbReference>
<keyword evidence="2 5" id="KW-0238">DNA-binding</keyword>
<evidence type="ECO:0000313" key="5">
    <source>
        <dbReference type="EMBL" id="SFW54950.1"/>
    </source>
</evidence>
<dbReference type="InterPro" id="IPR020449">
    <property type="entry name" value="Tscrpt_reg_AraC-type_HTH"/>
</dbReference>
<dbReference type="Pfam" id="PF01965">
    <property type="entry name" value="DJ-1_PfpI"/>
    <property type="match status" value="1"/>
</dbReference>
<keyword evidence="6" id="KW-1185">Reference proteome</keyword>
<dbReference type="PANTHER" id="PTHR43280">
    <property type="entry name" value="ARAC-FAMILY TRANSCRIPTIONAL REGULATOR"/>
    <property type="match status" value="1"/>
</dbReference>
<keyword evidence="3" id="KW-0804">Transcription</keyword>
<evidence type="ECO:0000259" key="4">
    <source>
        <dbReference type="PROSITE" id="PS01124"/>
    </source>
</evidence>
<accession>A0A1K1Q742</accession>
<dbReference type="STRING" id="1150368.SAMN02927921_02275"/>
<dbReference type="EMBL" id="FPJE01000011">
    <property type="protein sequence ID" value="SFW54950.1"/>
    <property type="molecule type" value="Genomic_DNA"/>
</dbReference>
<dbReference type="CDD" id="cd03138">
    <property type="entry name" value="GATase1_AraC_2"/>
    <property type="match status" value="1"/>
</dbReference>
<evidence type="ECO:0000256" key="2">
    <source>
        <dbReference type="ARBA" id="ARBA00023125"/>
    </source>
</evidence>
<keyword evidence="1" id="KW-0805">Transcription regulation</keyword>
<dbReference type="GO" id="GO:0003700">
    <property type="term" value="F:DNA-binding transcription factor activity"/>
    <property type="evidence" value="ECO:0007669"/>
    <property type="project" value="InterPro"/>
</dbReference>
<dbReference type="Proteomes" id="UP000182248">
    <property type="component" value="Unassembled WGS sequence"/>
</dbReference>
<gene>
    <name evidence="5" type="ORF">SAMN02927921_02275</name>
</gene>
<reference evidence="5 6" key="1">
    <citation type="submission" date="2016-11" db="EMBL/GenBank/DDBJ databases">
        <authorList>
            <person name="Jaros S."/>
            <person name="Januszkiewicz K."/>
            <person name="Wedrychowicz H."/>
        </authorList>
    </citation>
    <scope>NUCLEOTIDE SEQUENCE [LARGE SCALE GENOMIC DNA]</scope>
    <source>
        <strain evidence="5 6">CGMCC 1.12145</strain>
    </source>
</reference>
<protein>
    <submittedName>
        <fullName evidence="5">Transcriptional regulator GlxA family, contains an amidase domain and an AraC-type DNA-binding HTH domain</fullName>
    </submittedName>
</protein>
<dbReference type="Gene3D" id="3.40.50.880">
    <property type="match status" value="1"/>
</dbReference>
<organism evidence="5 6">
    <name type="scientific">Sinomicrobium oceani</name>
    <dbReference type="NCBI Taxonomy" id="1150368"/>
    <lineage>
        <taxon>Bacteria</taxon>
        <taxon>Pseudomonadati</taxon>
        <taxon>Bacteroidota</taxon>
        <taxon>Flavobacteriia</taxon>
        <taxon>Flavobacteriales</taxon>
        <taxon>Flavobacteriaceae</taxon>
        <taxon>Sinomicrobium</taxon>
    </lineage>
</organism>
<proteinExistence type="predicted"/>
<evidence type="ECO:0000256" key="1">
    <source>
        <dbReference type="ARBA" id="ARBA00023015"/>
    </source>
</evidence>
<name>A0A1K1Q742_9FLAO</name>
<dbReference type="GO" id="GO:0043565">
    <property type="term" value="F:sequence-specific DNA binding"/>
    <property type="evidence" value="ECO:0007669"/>
    <property type="project" value="InterPro"/>
</dbReference>
<dbReference type="Pfam" id="PF12833">
    <property type="entry name" value="HTH_18"/>
    <property type="match status" value="1"/>
</dbReference>
<dbReference type="PANTHER" id="PTHR43280:SF2">
    <property type="entry name" value="HTH-TYPE TRANSCRIPTIONAL REGULATOR EXSA"/>
    <property type="match status" value="1"/>
</dbReference>
<dbReference type="Gene3D" id="1.10.10.60">
    <property type="entry name" value="Homeodomain-like"/>
    <property type="match status" value="2"/>
</dbReference>
<sequence>MIWSILRVWCFTKMVKNIAVSGVQKRLSAGVFTPYYFHIFIRMKKIFILVPETAVPSGVTGPRYLFTTANRFLKASGKAPLFEVTLVGQKKEVRIEDGTYSVSTQSLLHESGQADLVIIPPLFGNMTTSVHLNSGTLPWIVEQYRNGAEVASLCVGAFLLASTGLLQGKKCSTHWAYYNEFKENFADVEIVDGGVITEQNGIYSSGGAHSFWNLLLYILEKYTDRDISILASKYFAIDIDRESQAAFMMFRGQKDHNDEEVRQAQEYIEQNYQEKITIDQLAKKVAVSRRSLERRFKQATDNTVIEYLQRVKIEAAKRSFESTRKNITEVMYDVGYSDTKAFRNVFKKITGLTPVEYRNKYQ</sequence>
<dbReference type="AlphaFoldDB" id="A0A1K1Q742"/>
<dbReference type="InterPro" id="IPR002818">
    <property type="entry name" value="DJ-1/PfpI"/>
</dbReference>
<dbReference type="PRINTS" id="PR00032">
    <property type="entry name" value="HTHARAC"/>
</dbReference>
<dbReference type="SMART" id="SM00342">
    <property type="entry name" value="HTH_ARAC"/>
    <property type="match status" value="1"/>
</dbReference>